<feature type="region of interest" description="Disordered" evidence="1">
    <location>
        <begin position="457"/>
        <end position="477"/>
    </location>
</feature>
<dbReference type="HOGENOM" id="CLU_025691_0_0_1"/>
<protein>
    <recommendedName>
        <fullName evidence="2">Arrestin-like N-terminal domain-containing protein</fullName>
    </recommendedName>
</protein>
<evidence type="ECO:0000259" key="2">
    <source>
        <dbReference type="Pfam" id="PF00339"/>
    </source>
</evidence>
<dbReference type="Pfam" id="PF00339">
    <property type="entry name" value="Arrestin_N"/>
    <property type="match status" value="1"/>
</dbReference>
<dbReference type="AlphaFoldDB" id="A0A067T739"/>
<evidence type="ECO:0000313" key="4">
    <source>
        <dbReference type="Proteomes" id="UP000027222"/>
    </source>
</evidence>
<organism evidence="3 4">
    <name type="scientific">Galerina marginata (strain CBS 339.88)</name>
    <dbReference type="NCBI Taxonomy" id="685588"/>
    <lineage>
        <taxon>Eukaryota</taxon>
        <taxon>Fungi</taxon>
        <taxon>Dikarya</taxon>
        <taxon>Basidiomycota</taxon>
        <taxon>Agaricomycotina</taxon>
        <taxon>Agaricomycetes</taxon>
        <taxon>Agaricomycetidae</taxon>
        <taxon>Agaricales</taxon>
        <taxon>Agaricineae</taxon>
        <taxon>Strophariaceae</taxon>
        <taxon>Galerina</taxon>
    </lineage>
</organism>
<gene>
    <name evidence="3" type="ORF">GALMADRAFT_154856</name>
</gene>
<dbReference type="InterPro" id="IPR011021">
    <property type="entry name" value="Arrestin-like_N"/>
</dbReference>
<feature type="domain" description="Arrestin-like N-terminal" evidence="2">
    <location>
        <begin position="89"/>
        <end position="236"/>
    </location>
</feature>
<reference evidence="4" key="1">
    <citation type="journal article" date="2014" name="Proc. Natl. Acad. Sci. U.S.A.">
        <title>Extensive sampling of basidiomycete genomes demonstrates inadequacy of the white-rot/brown-rot paradigm for wood decay fungi.</title>
        <authorList>
            <person name="Riley R."/>
            <person name="Salamov A.A."/>
            <person name="Brown D.W."/>
            <person name="Nagy L.G."/>
            <person name="Floudas D."/>
            <person name="Held B.W."/>
            <person name="Levasseur A."/>
            <person name="Lombard V."/>
            <person name="Morin E."/>
            <person name="Otillar R."/>
            <person name="Lindquist E.A."/>
            <person name="Sun H."/>
            <person name="LaButti K.M."/>
            <person name="Schmutz J."/>
            <person name="Jabbour D."/>
            <person name="Luo H."/>
            <person name="Baker S.E."/>
            <person name="Pisabarro A.G."/>
            <person name="Walton J.D."/>
            <person name="Blanchette R.A."/>
            <person name="Henrissat B."/>
            <person name="Martin F."/>
            <person name="Cullen D."/>
            <person name="Hibbett D.S."/>
            <person name="Grigoriev I.V."/>
        </authorList>
    </citation>
    <scope>NUCLEOTIDE SEQUENCE [LARGE SCALE GENOMIC DNA]</scope>
    <source>
        <strain evidence="4">CBS 339.88</strain>
    </source>
</reference>
<keyword evidence="4" id="KW-1185">Reference proteome</keyword>
<proteinExistence type="predicted"/>
<name>A0A067T739_GALM3</name>
<dbReference type="EMBL" id="KL142374">
    <property type="protein sequence ID" value="KDR78970.1"/>
    <property type="molecule type" value="Genomic_DNA"/>
</dbReference>
<dbReference type="OrthoDB" id="3261578at2759"/>
<dbReference type="Proteomes" id="UP000027222">
    <property type="component" value="Unassembled WGS sequence"/>
</dbReference>
<sequence length="477" mass="53144">MSTPVRPPVPPSYSGPTSGVLATDGTHLDTETSNVADLPLYTPGRRSVSRATSREEPQMKEFLYDTKNRKGKAVAVLNVIAERSYSKHIPTFLQDTPIKGSVSLSLDKPDTIQSVVLLIQGQFLTGASPDQQLNFLNLTCSLWSPSSGEPRNDLAANDSSAPPINNSSRAVGAATRFTGKLHGEYSWPFSIPLPKEVVLPSGKEKEQKSFTLPQTFNERHARGSINYEMSVRISRGKLQSDYRIFARFGYIPISRPPPLPNLRRLSYQEGTLLLGPTIDPEGWYSEDSVTIQGSVFNNRTVQIGCTLCLAKPLCYTRGSLIPLFLRLESDDQQSLDLLSAPKAISVALKRRIRYHFNPSKALGMYHLRDTIDYSQPAVWWPSTEGSEEPLGRFRFLNGELHLQPDMKPTSAMGDFRMEYNVVFFPFDTTGFEPSDNGALLEYPIDIVTSFAHGPRPRKFAPPGYESEARPPRDFLLN</sequence>
<dbReference type="Gene3D" id="2.60.40.640">
    <property type="match status" value="1"/>
</dbReference>
<feature type="compositionally biased region" description="Basic and acidic residues" evidence="1">
    <location>
        <begin position="466"/>
        <end position="477"/>
    </location>
</feature>
<evidence type="ECO:0000256" key="1">
    <source>
        <dbReference type="SAM" id="MobiDB-lite"/>
    </source>
</evidence>
<accession>A0A067T739</accession>
<dbReference type="InterPro" id="IPR014752">
    <property type="entry name" value="Arrestin-like_C"/>
</dbReference>
<evidence type="ECO:0000313" key="3">
    <source>
        <dbReference type="EMBL" id="KDR78970.1"/>
    </source>
</evidence>